<dbReference type="Proteomes" id="UP001221838">
    <property type="component" value="Unassembled WGS sequence"/>
</dbReference>
<evidence type="ECO:0000313" key="2">
    <source>
        <dbReference type="EMBL" id="MDC0713245.1"/>
    </source>
</evidence>
<keyword evidence="1" id="KW-0732">Signal</keyword>
<dbReference type="EMBL" id="JAQNDM010000002">
    <property type="protein sequence ID" value="MDC0713245.1"/>
    <property type="molecule type" value="Genomic_DNA"/>
</dbReference>
<feature type="signal peptide" evidence="1">
    <location>
        <begin position="1"/>
        <end position="29"/>
    </location>
</feature>
<evidence type="ECO:0000313" key="3">
    <source>
        <dbReference type="Proteomes" id="UP001221838"/>
    </source>
</evidence>
<sequence>MVKQFSQAMMAGWAAPAVALLLGAVEVQAAPVTDITVKNIRTASVTRTSVNISGYLSPTPLLTIAAGGTDIYGSYSSGNVDGGVIYYGGCRFNWSKILNSSLWTFSIGATPTATCAAVATVQNPFTGAYSLTFTTK</sequence>
<organism evidence="2 3">
    <name type="scientific">Stigmatella ashevillensis</name>
    <dbReference type="NCBI Taxonomy" id="2995309"/>
    <lineage>
        <taxon>Bacteria</taxon>
        <taxon>Pseudomonadati</taxon>
        <taxon>Myxococcota</taxon>
        <taxon>Myxococcia</taxon>
        <taxon>Myxococcales</taxon>
        <taxon>Cystobacterineae</taxon>
        <taxon>Archangiaceae</taxon>
        <taxon>Stigmatella</taxon>
    </lineage>
</organism>
<gene>
    <name evidence="2" type="ORF">POL68_32585</name>
</gene>
<reference evidence="2 3" key="1">
    <citation type="submission" date="2022-11" db="EMBL/GenBank/DDBJ databases">
        <title>Minimal conservation of predation-associated metabolite biosynthetic gene clusters underscores biosynthetic potential of Myxococcota including descriptions for ten novel species: Archangium lansinium sp. nov., Myxococcus landrumus sp. nov., Nannocystis bai.</title>
        <authorList>
            <person name="Ahearne A."/>
            <person name="Stevens C."/>
            <person name="Dowd S."/>
        </authorList>
    </citation>
    <scope>NUCLEOTIDE SEQUENCE [LARGE SCALE GENOMIC DNA]</scope>
    <source>
        <strain evidence="2 3">NCWAL01</strain>
    </source>
</reference>
<evidence type="ECO:0000256" key="1">
    <source>
        <dbReference type="SAM" id="SignalP"/>
    </source>
</evidence>
<proteinExistence type="predicted"/>
<feature type="chain" id="PRO_5047294861" evidence="1">
    <location>
        <begin position="30"/>
        <end position="136"/>
    </location>
</feature>
<accession>A0ABT5DHW5</accession>
<comment type="caution">
    <text evidence="2">The sequence shown here is derived from an EMBL/GenBank/DDBJ whole genome shotgun (WGS) entry which is preliminary data.</text>
</comment>
<keyword evidence="3" id="KW-1185">Reference proteome</keyword>
<dbReference type="RefSeq" id="WP_272143454.1">
    <property type="nucleotide sequence ID" value="NZ_JAQNDM010000002.1"/>
</dbReference>
<name>A0ABT5DHW5_9BACT</name>
<protein>
    <submittedName>
        <fullName evidence="2">Uncharacterized protein</fullName>
    </submittedName>
</protein>